<evidence type="ECO:0008006" key="3">
    <source>
        <dbReference type="Google" id="ProtNLM"/>
    </source>
</evidence>
<dbReference type="Proteomes" id="UP001597182">
    <property type="component" value="Unassembled WGS sequence"/>
</dbReference>
<evidence type="ECO:0000313" key="2">
    <source>
        <dbReference type="Proteomes" id="UP001597182"/>
    </source>
</evidence>
<name>A0ABW3VNB1_9PSEU</name>
<proteinExistence type="predicted"/>
<organism evidence="1 2">
    <name type="scientific">Pseudonocardia benzenivorans</name>
    <dbReference type="NCBI Taxonomy" id="228005"/>
    <lineage>
        <taxon>Bacteria</taxon>
        <taxon>Bacillati</taxon>
        <taxon>Actinomycetota</taxon>
        <taxon>Actinomycetes</taxon>
        <taxon>Pseudonocardiales</taxon>
        <taxon>Pseudonocardiaceae</taxon>
        <taxon>Pseudonocardia</taxon>
    </lineage>
</organism>
<evidence type="ECO:0000313" key="1">
    <source>
        <dbReference type="EMBL" id="MFD1236448.1"/>
    </source>
</evidence>
<keyword evidence="2" id="KW-1185">Reference proteome</keyword>
<gene>
    <name evidence="1" type="ORF">ACFQ34_24445</name>
</gene>
<sequence>MDAGTSAIGWWSCVDCGVDAELPGIDGLGFLVPCPECGEAMTEQWLWDGASRADHAGRSAA</sequence>
<dbReference type="RefSeq" id="WP_013674078.1">
    <property type="nucleotide sequence ID" value="NZ_BAABKS010000033.1"/>
</dbReference>
<protein>
    <recommendedName>
        <fullName evidence="3">Small CPxCG-related zinc finger protein</fullName>
    </recommendedName>
</protein>
<accession>A0ABW3VNB1</accession>
<comment type="caution">
    <text evidence="1">The sequence shown here is derived from an EMBL/GenBank/DDBJ whole genome shotgun (WGS) entry which is preliminary data.</text>
</comment>
<reference evidence="2" key="1">
    <citation type="journal article" date="2019" name="Int. J. Syst. Evol. Microbiol.">
        <title>The Global Catalogue of Microorganisms (GCM) 10K type strain sequencing project: providing services to taxonomists for standard genome sequencing and annotation.</title>
        <authorList>
            <consortium name="The Broad Institute Genomics Platform"/>
            <consortium name="The Broad Institute Genome Sequencing Center for Infectious Disease"/>
            <person name="Wu L."/>
            <person name="Ma J."/>
        </authorList>
    </citation>
    <scope>NUCLEOTIDE SEQUENCE [LARGE SCALE GENOMIC DNA]</scope>
    <source>
        <strain evidence="2">CCUG 49018</strain>
    </source>
</reference>
<dbReference type="EMBL" id="JBHTMB010000224">
    <property type="protein sequence ID" value="MFD1236448.1"/>
    <property type="molecule type" value="Genomic_DNA"/>
</dbReference>